<evidence type="ECO:0000256" key="2">
    <source>
        <dbReference type="ARBA" id="ARBA00004924"/>
    </source>
</evidence>
<dbReference type="InterPro" id="IPR057737">
    <property type="entry name" value="Condensation_MtbB-like"/>
</dbReference>
<comment type="pathway">
    <text evidence="2">Siderophore biosynthesis.</text>
</comment>
<dbReference type="GO" id="GO:0008610">
    <property type="term" value="P:lipid biosynthetic process"/>
    <property type="evidence" value="ECO:0007669"/>
    <property type="project" value="UniProtKB-ARBA"/>
</dbReference>
<dbReference type="InterPro" id="IPR025110">
    <property type="entry name" value="AMP-bd_C"/>
</dbReference>
<dbReference type="EMBL" id="JAPHJC010000031">
    <property type="protein sequence ID" value="MCW8678416.1"/>
    <property type="molecule type" value="Genomic_DNA"/>
</dbReference>
<evidence type="ECO:0000313" key="8">
    <source>
        <dbReference type="Proteomes" id="UP001209889"/>
    </source>
</evidence>
<dbReference type="SUPFAM" id="SSF52777">
    <property type="entry name" value="CoA-dependent acyltransferases"/>
    <property type="match status" value="2"/>
</dbReference>
<dbReference type="GO" id="GO:0005737">
    <property type="term" value="C:cytoplasm"/>
    <property type="evidence" value="ECO:0007669"/>
    <property type="project" value="TreeGrafter"/>
</dbReference>
<dbReference type="InterPro" id="IPR045851">
    <property type="entry name" value="AMP-bd_C_sf"/>
</dbReference>
<dbReference type="PROSITE" id="PS00455">
    <property type="entry name" value="AMP_BINDING"/>
    <property type="match status" value="1"/>
</dbReference>
<proteinExistence type="predicted"/>
<dbReference type="PROSITE" id="PS50075">
    <property type="entry name" value="CARRIER"/>
    <property type="match status" value="2"/>
</dbReference>
<dbReference type="Gene3D" id="3.30.300.30">
    <property type="match status" value="2"/>
</dbReference>
<keyword evidence="3" id="KW-0436">Ligase</keyword>
<dbReference type="PANTHER" id="PTHR45527:SF10">
    <property type="entry name" value="PYOCHELIN SYNTHASE PCHF"/>
    <property type="match status" value="1"/>
</dbReference>
<dbReference type="Gene3D" id="3.30.559.10">
    <property type="entry name" value="Chloramphenicol acetyltransferase-like domain"/>
    <property type="match status" value="1"/>
</dbReference>
<evidence type="ECO:0000313" key="6">
    <source>
        <dbReference type="EMBL" id="WAK62562.1"/>
    </source>
</evidence>
<comment type="cofactor">
    <cofactor evidence="1">
        <name>pantetheine 4'-phosphate</name>
        <dbReference type="ChEBI" id="CHEBI:47942"/>
    </cofactor>
</comment>
<reference evidence="6" key="3">
    <citation type="submission" date="2022-11" db="EMBL/GenBank/DDBJ databases">
        <authorList>
            <person name="Johnson J.D."/>
        </authorList>
    </citation>
    <scope>NUCLEOTIDE SEQUENCE</scope>
    <source>
        <strain evidence="5">E28</strain>
        <strain evidence="6">E37</strain>
    </source>
</reference>
<dbReference type="GO" id="GO:0016874">
    <property type="term" value="F:ligase activity"/>
    <property type="evidence" value="ECO:0007669"/>
    <property type="project" value="UniProtKB-KW"/>
</dbReference>
<keyword evidence="8" id="KW-1185">Reference proteome</keyword>
<dbReference type="InterPro" id="IPR042099">
    <property type="entry name" value="ANL_N_sf"/>
</dbReference>
<reference evidence="8" key="4">
    <citation type="submission" date="2023-07" db="EMBL/GenBank/DDBJ databases">
        <title>Streptococcus macedonicus and Acinetobacter baumannii: co-inhabitants of the cheese production environment.</title>
        <authorList>
            <person name="Johnson J."/>
            <person name="Curtin C."/>
            <person name="Waite-Cusic J."/>
        </authorList>
    </citation>
    <scope>NUCLEOTIDE SEQUENCE [LARGE SCALE GENOMIC DNA]</scope>
    <source>
        <strain evidence="8">E28</strain>
    </source>
</reference>
<organism evidence="6 7">
    <name type="scientific">Streptococcus macedonicus</name>
    <name type="common">Streptococcus gallolyticus macedonicus</name>
    <dbReference type="NCBI Taxonomy" id="59310"/>
    <lineage>
        <taxon>Bacteria</taxon>
        <taxon>Bacillati</taxon>
        <taxon>Bacillota</taxon>
        <taxon>Bacilli</taxon>
        <taxon>Lactobacillales</taxon>
        <taxon>Streptococcaceae</taxon>
        <taxon>Streptococcus</taxon>
    </lineage>
</organism>
<dbReference type="Pfam" id="PF13193">
    <property type="entry name" value="AMP-binding_C"/>
    <property type="match status" value="1"/>
</dbReference>
<reference evidence="6" key="1">
    <citation type="submission" date="2022-11" db="EMBL/GenBank/DDBJ databases">
        <title>Streptococcus macedonicus and Acinetobacter baumannii: co-inhabitants of the cheese production environment.</title>
        <authorList>
            <person name="Johnson J."/>
        </authorList>
    </citation>
    <scope>NUCLEOTIDE SEQUENCE</scope>
    <source>
        <strain evidence="6">E37</strain>
    </source>
</reference>
<dbReference type="InterPro" id="IPR001242">
    <property type="entry name" value="Condensation_dom"/>
</dbReference>
<dbReference type="InterPro" id="IPR036736">
    <property type="entry name" value="ACP-like_sf"/>
</dbReference>
<evidence type="ECO:0000259" key="4">
    <source>
        <dbReference type="PROSITE" id="PS50075"/>
    </source>
</evidence>
<dbReference type="GO" id="GO:0043041">
    <property type="term" value="P:amino acid activation for nonribosomal peptide biosynthetic process"/>
    <property type="evidence" value="ECO:0007669"/>
    <property type="project" value="TreeGrafter"/>
</dbReference>
<dbReference type="Proteomes" id="UP001156410">
    <property type="component" value="Chromosome"/>
</dbReference>
<evidence type="ECO:0000256" key="3">
    <source>
        <dbReference type="ARBA" id="ARBA00022598"/>
    </source>
</evidence>
<dbReference type="InterPro" id="IPR009081">
    <property type="entry name" value="PP-bd_ACP"/>
</dbReference>
<accession>A0AA47FCE4</accession>
<dbReference type="Pfam" id="PF00550">
    <property type="entry name" value="PP-binding"/>
    <property type="match status" value="2"/>
</dbReference>
<protein>
    <submittedName>
        <fullName evidence="6">AMP-binding protein</fullName>
    </submittedName>
</protein>
<dbReference type="GO" id="GO:0031177">
    <property type="term" value="F:phosphopantetheine binding"/>
    <property type="evidence" value="ECO:0007669"/>
    <property type="project" value="TreeGrafter"/>
</dbReference>
<name>A0AA47FCE4_STRMC</name>
<dbReference type="Gene3D" id="1.10.1200.10">
    <property type="entry name" value="ACP-like"/>
    <property type="match status" value="2"/>
</dbReference>
<gene>
    <name evidence="6" type="ORF">OQG81_07405</name>
    <name evidence="5" type="ORF">OQH01_07935</name>
</gene>
<evidence type="ECO:0000256" key="1">
    <source>
        <dbReference type="ARBA" id="ARBA00001957"/>
    </source>
</evidence>
<dbReference type="SUPFAM" id="SSF56801">
    <property type="entry name" value="Acetyl-CoA synthetase-like"/>
    <property type="match status" value="2"/>
</dbReference>
<reference evidence="8" key="2">
    <citation type="submission" date="2022-11" db="EMBL/GenBank/DDBJ databases">
        <title>Streptococcus macedonicus and Acinetobacter baumannii: co-inhabitants of the cheese production environment.</title>
        <authorList>
            <person name="Johnson J."/>
            <person name="Curtin C."/>
            <person name="Waite-Cusic J."/>
        </authorList>
    </citation>
    <scope>NUCLEOTIDE SEQUENCE [LARGE SCALE GENOMIC DNA]</scope>
    <source>
        <strain evidence="8">E28</strain>
    </source>
</reference>
<dbReference type="InterPro" id="IPR020845">
    <property type="entry name" value="AMP-binding_CS"/>
</dbReference>
<dbReference type="SUPFAM" id="SSF47336">
    <property type="entry name" value="ACP-like"/>
    <property type="match status" value="2"/>
</dbReference>
<dbReference type="InterPro" id="IPR023213">
    <property type="entry name" value="CAT-like_dom_sf"/>
</dbReference>
<evidence type="ECO:0000313" key="7">
    <source>
        <dbReference type="Proteomes" id="UP001156410"/>
    </source>
</evidence>
<feature type="domain" description="Carrier" evidence="4">
    <location>
        <begin position="1560"/>
        <end position="1635"/>
    </location>
</feature>
<sequence>MMGNQRKTLIDKIALNIKENGNSLAIYDENSKKRLTYNELWGFSTYIMKILSSKFENSSKNKKIAINLEKSWKYIVVLIAIQRLGYTTILIDTTLPKSRINSFLEEVKPDFVVNNENCKFESLQKIVFEKQEQTPADAQLQNSSERKTEIAFISSTSGSTGSPKSVCLSYEGMDLTIDTIIEYANLNGNVKGTWFTSPGYGMIEVDPLPILAAGGELFIPNEIIGKDIFKLSNWMIENKISNSLLMTSVAETIWSFNINLPYLKCLMIAGERCKNFPPKDIGYRVFNVYGSAEAAVVTISELKPNIVGAIPTIGKPVKGVGLHIVDNYGNEVEFGESGELVITGKTLSKGYLNNIEATNEVFKNNTLDDLSEKQYFTRDRAMVDADGNFIILGRMDSLVKIRGNRVDLLELESTVTEIPEVRKAACIFDDSDEQFLHLIVESDVKNYKKDNMKNKILSYISEKLPNSYIPNAIHFMDIPLNINDKTDYNSLKTQVFGKDENIQNEEDSISNILKKQWRKWTKSDPGNLDSNFFYSGGDSLKLMRMFGELSQKYGYTLEMSEFLEKPTLGFLMELTKSSVKKDLTDLPKISNFNDNSEEFKLNESQQSLWIGRGNNFKYGGVGCQGYFEWEVEKLDFEKFRSSVDALIKRHEMLRVYITSLGSQRPIHEYNIDKAVFFKDLSQLDEINLKFEINKIRDEFSNNEIGATTWPLFKFLVTKYPNDKYGIHFVIDMLIADAWSIFQVIIPDLIDLYNSPESTLPELSISFKEYVRYKENLKNTDAYIEDKNYWLKKITTLPPAPKLPLYENKDDSNHKFNRFEGSLGCDEVNNLNKISKEMQVSKSSIVALALCEVLRLWGEEEEFTLNFPVSDRFPVSDDIDYLVGDFTNTLLVPYTVPKDKTLREKVIFLQREIWESLDHRLFSGVEVLRELARINKSGREPLMPIVLTSLLGHPGRHDSSLFGKEVYGVSQTPQVMLDVQIRESGGQLHYKWDYLSNVIREDVLKDMFNSFEKLLLQLAISKEVWDKKEVNLLPREQILVRNKVNATSKPLPNVSLSELILKRLSENGDSTAIIEQDGSSFSWKKIVEGSLRVKQIIQEKAQSSERYIGIILSKSCLQYISIYGCILSGKGYVPIDPSLPNKRIVSILKKANIKTIISSEKLDIPVNQILVDKDILHSESSMLTSVSNYINISHDYSPYIIFTSGSTGEPKGVEIPEKAVINHIYDVNDRFKLNSNTRHLATAAIYFDMSVFDIFGPLVHGGSVVIPKTDLGPDPDSWLFLQNKYDINFWACVPALMELICMINQGDSIVPSMKNIIMAGDWIPLNLLPKIFKSYPNSKIYSCGGPTETTNWSIIHEISENEGSLCNSVVYGVPMRNSKYKIVTLGGWEDRPNWVAGEMVVESDISLSNGYIGDKTLTDQQFMINPKTQKRTYRTGDLGRYLPNGEIEILGRIDNQIKINGLRIELGEIERVAEEEEGVDRACAFSMKDKITGKPKTISLALLSDDKLAIDRVKQRLKMKLPKYMIPKNINILSAFPLSKNGKVNIKKLREMNGMKEKLDMNNKNITREVLNIFAEQLNQKIILPEDNFIDIGGDSLSAMQISLILTESLGVEISLQDIILSNEISEIIDKVALEGGRDEGMEK</sequence>
<dbReference type="PANTHER" id="PTHR45527">
    <property type="entry name" value="NONRIBOSOMAL PEPTIDE SYNTHETASE"/>
    <property type="match status" value="1"/>
</dbReference>
<dbReference type="CDD" id="cd19535">
    <property type="entry name" value="Cyc_NRPS"/>
    <property type="match status" value="1"/>
</dbReference>
<dbReference type="Gene3D" id="3.40.50.12780">
    <property type="entry name" value="N-terminal domain of ligase-like"/>
    <property type="match status" value="2"/>
</dbReference>
<dbReference type="EMBL" id="CP113440">
    <property type="protein sequence ID" value="WAK62562.1"/>
    <property type="molecule type" value="Genomic_DNA"/>
</dbReference>
<reference evidence="5" key="5">
    <citation type="submission" date="2024-05" db="EMBL/GenBank/DDBJ databases">
        <title>Streptococcus macedonicus and Acinetobacter baumannii: co-inhabitants of the cheese production environment.</title>
        <authorList>
            <person name="Johnson J."/>
            <person name="Curtin C."/>
            <person name="Waite-Cusic J."/>
        </authorList>
    </citation>
    <scope>NUCLEOTIDE SEQUENCE</scope>
    <source>
        <strain evidence="5">E28</strain>
    </source>
</reference>
<evidence type="ECO:0000313" key="5">
    <source>
        <dbReference type="EMBL" id="MCW8678416.1"/>
    </source>
</evidence>
<dbReference type="Pfam" id="PF00668">
    <property type="entry name" value="Condensation"/>
    <property type="match status" value="1"/>
</dbReference>
<feature type="domain" description="Carrier" evidence="4">
    <location>
        <begin position="503"/>
        <end position="579"/>
    </location>
</feature>
<dbReference type="InterPro" id="IPR000873">
    <property type="entry name" value="AMP-dep_synth/lig_dom"/>
</dbReference>
<dbReference type="Gene3D" id="3.30.559.30">
    <property type="entry name" value="Nonribosomal peptide synthetase, condensation domain"/>
    <property type="match status" value="1"/>
</dbReference>
<dbReference type="RefSeq" id="WP_265644164.1">
    <property type="nucleotide sequence ID" value="NZ_CP113440.1"/>
</dbReference>
<dbReference type="Pfam" id="PF00501">
    <property type="entry name" value="AMP-binding"/>
    <property type="match status" value="2"/>
</dbReference>
<dbReference type="Proteomes" id="UP001209889">
    <property type="component" value="Unassembled WGS sequence"/>
</dbReference>
<dbReference type="GO" id="GO:0044550">
    <property type="term" value="P:secondary metabolite biosynthetic process"/>
    <property type="evidence" value="ECO:0007669"/>
    <property type="project" value="TreeGrafter"/>
</dbReference>